<dbReference type="RefSeq" id="WP_219938449.1">
    <property type="nucleotide sequence ID" value="NZ_JAGFNY010000089.1"/>
</dbReference>
<gene>
    <name evidence="2" type="ORF">J5V48_09725</name>
</gene>
<protein>
    <submittedName>
        <fullName evidence="2">Transposase</fullName>
    </submittedName>
</protein>
<feature type="non-terminal residue" evidence="2">
    <location>
        <position position="217"/>
    </location>
</feature>
<dbReference type="Proteomes" id="UP000731465">
    <property type="component" value="Unassembled WGS sequence"/>
</dbReference>
<dbReference type="EMBL" id="JAGFNY010000089">
    <property type="protein sequence ID" value="MBW7571164.1"/>
    <property type="molecule type" value="Genomic_DNA"/>
</dbReference>
<name>A0ABS7DIM8_9GAMM</name>
<dbReference type="InterPro" id="IPR038721">
    <property type="entry name" value="IS701-like_DDE_dom"/>
</dbReference>
<keyword evidence="3" id="KW-1185">Reference proteome</keyword>
<sequence>MNMIPQTVASNNCLTSFQSVSQRLGVFKHLKSCGFKKRNGASVDDIISTVLYSKLKGHENLYRYYDQTRETPTCSDHAIYRFLKRDSLNWEKHLMRCSKEAIELIEPLTGSDRIKCFVLDDSMLERPKAYKTELAGRLFDHVFARQVIGFADLQIGWTDGNSFIPVSATLVTSGKDELIVSNHVKTVDKRTCAHRIREQARTKKNDLVVDIIKRALN</sequence>
<evidence type="ECO:0000259" key="1">
    <source>
        <dbReference type="Pfam" id="PF13546"/>
    </source>
</evidence>
<evidence type="ECO:0000313" key="2">
    <source>
        <dbReference type="EMBL" id="MBW7571164.1"/>
    </source>
</evidence>
<reference evidence="2 3" key="1">
    <citation type="submission" date="2021-03" db="EMBL/GenBank/DDBJ databases">
        <title>Succinivibrio sp. nov. isolated from feces of cow.</title>
        <authorList>
            <person name="Choi J.-Y."/>
        </authorList>
    </citation>
    <scope>NUCLEOTIDE SEQUENCE [LARGE SCALE GENOMIC DNA]</scope>
    <source>
        <strain evidence="2 3">AGMB01872</strain>
    </source>
</reference>
<accession>A0ABS7DIM8</accession>
<dbReference type="Pfam" id="PF13546">
    <property type="entry name" value="DDE_5"/>
    <property type="match status" value="1"/>
</dbReference>
<organism evidence="2 3">
    <name type="scientific">Succinivibrio faecicola</name>
    <dbReference type="NCBI Taxonomy" id="2820300"/>
    <lineage>
        <taxon>Bacteria</taxon>
        <taxon>Pseudomonadati</taxon>
        <taxon>Pseudomonadota</taxon>
        <taxon>Gammaproteobacteria</taxon>
        <taxon>Aeromonadales</taxon>
        <taxon>Succinivibrionaceae</taxon>
        <taxon>Succinivibrio</taxon>
    </lineage>
</organism>
<evidence type="ECO:0000313" key="3">
    <source>
        <dbReference type="Proteomes" id="UP000731465"/>
    </source>
</evidence>
<comment type="caution">
    <text evidence="2">The sequence shown here is derived from an EMBL/GenBank/DDBJ whole genome shotgun (WGS) entry which is preliminary data.</text>
</comment>
<feature type="domain" description="Transposase IS701-like DDE" evidence="1">
    <location>
        <begin position="73"/>
        <end position="215"/>
    </location>
</feature>
<proteinExistence type="predicted"/>